<keyword evidence="2" id="KW-1133">Transmembrane helix</keyword>
<accession>A0ABT3CV19</accession>
<feature type="repeat" description="TPR" evidence="1">
    <location>
        <begin position="185"/>
        <end position="218"/>
    </location>
</feature>
<keyword evidence="6" id="KW-1185">Reference proteome</keyword>
<dbReference type="PROSITE" id="PS50005">
    <property type="entry name" value="TPR"/>
    <property type="match status" value="4"/>
</dbReference>
<comment type="caution">
    <text evidence="5">The sequence shown here is derived from an EMBL/GenBank/DDBJ whole genome shotgun (WGS) entry which is preliminary data.</text>
</comment>
<protein>
    <submittedName>
        <fullName evidence="5">Tetratricopeptide repeat protein</fullName>
    </submittedName>
</protein>
<dbReference type="InterPro" id="IPR003594">
    <property type="entry name" value="HATPase_dom"/>
</dbReference>
<dbReference type="PROSITE" id="PS50293">
    <property type="entry name" value="TPR_REGION"/>
    <property type="match status" value="1"/>
</dbReference>
<feature type="transmembrane region" description="Helical" evidence="2">
    <location>
        <begin position="508"/>
        <end position="528"/>
    </location>
</feature>
<dbReference type="PANTHER" id="PTHR10098">
    <property type="entry name" value="RAPSYN-RELATED"/>
    <property type="match status" value="1"/>
</dbReference>
<dbReference type="Proteomes" id="UP001300692">
    <property type="component" value="Unassembled WGS sequence"/>
</dbReference>
<organism evidence="5 6">
    <name type="scientific">Reichenbachiella ulvae</name>
    <dbReference type="NCBI Taxonomy" id="2980104"/>
    <lineage>
        <taxon>Bacteria</taxon>
        <taxon>Pseudomonadati</taxon>
        <taxon>Bacteroidota</taxon>
        <taxon>Cytophagia</taxon>
        <taxon>Cytophagales</taxon>
        <taxon>Reichenbachiellaceae</taxon>
        <taxon>Reichenbachiella</taxon>
    </lineage>
</organism>
<dbReference type="SUPFAM" id="SSF48452">
    <property type="entry name" value="TPR-like"/>
    <property type="match status" value="3"/>
</dbReference>
<evidence type="ECO:0000256" key="1">
    <source>
        <dbReference type="PROSITE-ProRule" id="PRU00339"/>
    </source>
</evidence>
<dbReference type="Pfam" id="PF02518">
    <property type="entry name" value="HATPase_c"/>
    <property type="match status" value="1"/>
</dbReference>
<dbReference type="InterPro" id="IPR010559">
    <property type="entry name" value="Sig_transdc_His_kin_internal"/>
</dbReference>
<name>A0ABT3CV19_9BACT</name>
<evidence type="ECO:0000259" key="4">
    <source>
        <dbReference type="Pfam" id="PF06580"/>
    </source>
</evidence>
<feature type="domain" description="Signal transduction histidine kinase internal region" evidence="4">
    <location>
        <begin position="544"/>
        <end position="617"/>
    </location>
</feature>
<feature type="repeat" description="TPR" evidence="1">
    <location>
        <begin position="265"/>
        <end position="298"/>
    </location>
</feature>
<gene>
    <name evidence="5" type="ORF">N7U62_12030</name>
</gene>
<feature type="repeat" description="TPR" evidence="1">
    <location>
        <begin position="225"/>
        <end position="258"/>
    </location>
</feature>
<evidence type="ECO:0000313" key="5">
    <source>
        <dbReference type="EMBL" id="MCV9387398.1"/>
    </source>
</evidence>
<dbReference type="InterPro" id="IPR011990">
    <property type="entry name" value="TPR-like_helical_dom_sf"/>
</dbReference>
<dbReference type="Pfam" id="PF06580">
    <property type="entry name" value="His_kinase"/>
    <property type="match status" value="1"/>
</dbReference>
<proteinExistence type="predicted"/>
<dbReference type="Gene3D" id="1.25.40.10">
    <property type="entry name" value="Tetratricopeptide repeat domain"/>
    <property type="match status" value="2"/>
</dbReference>
<dbReference type="RefSeq" id="WP_264138223.1">
    <property type="nucleotide sequence ID" value="NZ_JAOYOD010000001.1"/>
</dbReference>
<keyword evidence="2" id="KW-0812">Transmembrane</keyword>
<dbReference type="InterPro" id="IPR036890">
    <property type="entry name" value="HATPase_C_sf"/>
</dbReference>
<dbReference type="SMART" id="SM00028">
    <property type="entry name" value="TPR"/>
    <property type="match status" value="8"/>
</dbReference>
<feature type="domain" description="Histidine kinase/HSP90-like ATPase" evidence="3">
    <location>
        <begin position="644"/>
        <end position="745"/>
    </location>
</feature>
<evidence type="ECO:0000256" key="2">
    <source>
        <dbReference type="SAM" id="Phobius"/>
    </source>
</evidence>
<dbReference type="SUPFAM" id="SSF55874">
    <property type="entry name" value="ATPase domain of HSP90 chaperone/DNA topoisomerase II/histidine kinase"/>
    <property type="match status" value="1"/>
</dbReference>
<keyword evidence="1" id="KW-0802">TPR repeat</keyword>
<dbReference type="Gene3D" id="3.30.565.10">
    <property type="entry name" value="Histidine kinase-like ATPase, C-terminal domain"/>
    <property type="match status" value="1"/>
</dbReference>
<reference evidence="5 6" key="1">
    <citation type="submission" date="2022-10" db="EMBL/GenBank/DDBJ databases">
        <title>Comparative genomics and taxonomic characterization of three novel marine species of genus Reichenbachiella exhibiting antioxidant and polysaccharide degradation activities.</title>
        <authorList>
            <person name="Muhammad N."/>
            <person name="Lee Y.-J."/>
            <person name="Ko J."/>
            <person name="Kim S.-G."/>
        </authorList>
    </citation>
    <scope>NUCLEOTIDE SEQUENCE [LARGE SCALE GENOMIC DNA]</scope>
    <source>
        <strain evidence="5 6">ABR2-5</strain>
    </source>
</reference>
<sequence length="751" mass="84961">MTNPLTNFLPANKVSLEKKELGHLISKPLLFWSLLLLSLGQSHAQRSKIDSLESELSLHATYDTTRVNLLNELAFSYFSQDLITTLKYLDQSDSIADVIHFKKGQARSIYIRGITEAIQSNYDQALDYYDEALEWYKTANYQAGIANCYNAMGIALSYKGMPREAIFYFKEAIKIEEKIGGKNLSAPFINIGGLYQDLGEFDQAVFHLKKALAIAEANENEQRIAYSLNNLGTVYDKQGNYPLALEHYKQSMYMNEALGDSLGIVNNITNMGLIYQTQKNYDKAMKCYERALEIDEHNNKKKGICTALNLIGTIYEETGDYPSALSHYAKALRLSKEAGINTVIPYIHNNIGTTNLALKNYETAIQSFIEAKKSGLEIESKAAVSAAYIGLAKTYTTLKAYDIALNNALRAQEISEKSGFLEDQKEASEILSRIYEATGNYKNALESHQQFKLLNDSLFNQENFERVAQLEYEYMYKQQLDSANIRELKLTQTVLTTSQDLANSRQNYLWAIIGILILSIISGATMFYQKFNAIKARNRQIVTEQKLLRSQMTPHFIFNSLSVLQGMILSKEENKSITYLSKFSKLLRIVLENSRDKMVPLIQELEAIDIYMALQNIDADPSYDYSLVVDESIDSNLLLIPPMIIQPFIENAIEHAFGSSQEHCEIKVNLRWIGNELNCTITDNGIGIDTIVQKSGTRKNSLATIITSERLELLGKELRLPGTISIEDRKKYQAQGTQVSLIIPYKLVEHQ</sequence>
<dbReference type="EMBL" id="JAOYOD010000001">
    <property type="protein sequence ID" value="MCV9387398.1"/>
    <property type="molecule type" value="Genomic_DNA"/>
</dbReference>
<keyword evidence="2" id="KW-0472">Membrane</keyword>
<feature type="repeat" description="TPR" evidence="1">
    <location>
        <begin position="305"/>
        <end position="338"/>
    </location>
</feature>
<evidence type="ECO:0000313" key="6">
    <source>
        <dbReference type="Proteomes" id="UP001300692"/>
    </source>
</evidence>
<evidence type="ECO:0000259" key="3">
    <source>
        <dbReference type="Pfam" id="PF02518"/>
    </source>
</evidence>
<dbReference type="Pfam" id="PF13424">
    <property type="entry name" value="TPR_12"/>
    <property type="match status" value="3"/>
</dbReference>
<dbReference type="InterPro" id="IPR019734">
    <property type="entry name" value="TPR_rpt"/>
</dbReference>